<feature type="compositionally biased region" description="Gly residues" evidence="6">
    <location>
        <begin position="1"/>
        <end position="11"/>
    </location>
</feature>
<dbReference type="Gene3D" id="1.10.10.10">
    <property type="entry name" value="Winged helix-like DNA-binding domain superfamily/Winged helix DNA-binding domain"/>
    <property type="match status" value="1"/>
</dbReference>
<evidence type="ECO:0000313" key="9">
    <source>
        <dbReference type="Proteomes" id="UP000246018"/>
    </source>
</evidence>
<feature type="domain" description="RNA polymerase sigma factor 70 region 4 type 2" evidence="7">
    <location>
        <begin position="56"/>
        <end position="108"/>
    </location>
</feature>
<comment type="similarity">
    <text evidence="1">Belongs to the sigma-70 factor family. ECF subfamily.</text>
</comment>
<keyword evidence="2" id="KW-0805">Transcription regulation</keyword>
<evidence type="ECO:0000256" key="4">
    <source>
        <dbReference type="ARBA" id="ARBA00023125"/>
    </source>
</evidence>
<evidence type="ECO:0000313" key="8">
    <source>
        <dbReference type="EMBL" id="PVG80858.1"/>
    </source>
</evidence>
<keyword evidence="9" id="KW-1185">Reference proteome</keyword>
<dbReference type="OrthoDB" id="2046835at2"/>
<evidence type="ECO:0000259" key="7">
    <source>
        <dbReference type="Pfam" id="PF08281"/>
    </source>
</evidence>
<dbReference type="GO" id="GO:0016987">
    <property type="term" value="F:sigma factor activity"/>
    <property type="evidence" value="ECO:0007669"/>
    <property type="project" value="UniProtKB-KW"/>
</dbReference>
<dbReference type="EMBL" id="QDGZ01000012">
    <property type="protein sequence ID" value="PVG80858.1"/>
    <property type="molecule type" value="Genomic_DNA"/>
</dbReference>
<dbReference type="AlphaFoldDB" id="A0A2T8F565"/>
<dbReference type="GO" id="GO:0006352">
    <property type="term" value="P:DNA-templated transcription initiation"/>
    <property type="evidence" value="ECO:0007669"/>
    <property type="project" value="InterPro"/>
</dbReference>
<evidence type="ECO:0000256" key="5">
    <source>
        <dbReference type="ARBA" id="ARBA00023163"/>
    </source>
</evidence>
<dbReference type="GO" id="GO:0003677">
    <property type="term" value="F:DNA binding"/>
    <property type="evidence" value="ECO:0007669"/>
    <property type="project" value="UniProtKB-KW"/>
</dbReference>
<feature type="region of interest" description="Disordered" evidence="6">
    <location>
        <begin position="1"/>
        <end position="25"/>
    </location>
</feature>
<comment type="caution">
    <text evidence="8">The sequence shown here is derived from an EMBL/GenBank/DDBJ whole genome shotgun (WGS) entry which is preliminary data.</text>
</comment>
<dbReference type="Proteomes" id="UP000246018">
    <property type="component" value="Unassembled WGS sequence"/>
</dbReference>
<keyword evidence="3" id="KW-0731">Sigma factor</keyword>
<dbReference type="PANTHER" id="PTHR43133">
    <property type="entry name" value="RNA POLYMERASE ECF-TYPE SIGMA FACTO"/>
    <property type="match status" value="1"/>
</dbReference>
<sequence length="129" mass="13645">MAAGAGRGQLGGVPAEDGGEPADELAAPEVVEHDVRHGSGYRAEPAFARERVVEHQRVWSAVGDLPPRQRAVIVLRYYEGMSEAEISELLGIRPGTVKSQSSAAMARLRGLLADTETTIPAGENSKGAR</sequence>
<dbReference type="NCBIfam" id="TIGR02937">
    <property type="entry name" value="sigma70-ECF"/>
    <property type="match status" value="1"/>
</dbReference>
<dbReference type="InterPro" id="IPR036388">
    <property type="entry name" value="WH-like_DNA-bd_sf"/>
</dbReference>
<evidence type="ECO:0000256" key="3">
    <source>
        <dbReference type="ARBA" id="ARBA00023082"/>
    </source>
</evidence>
<dbReference type="InterPro" id="IPR039425">
    <property type="entry name" value="RNA_pol_sigma-70-like"/>
</dbReference>
<gene>
    <name evidence="8" type="ORF">DDE18_20970</name>
</gene>
<dbReference type="InterPro" id="IPR014284">
    <property type="entry name" value="RNA_pol_sigma-70_dom"/>
</dbReference>
<proteinExistence type="inferred from homology"/>
<keyword evidence="4" id="KW-0238">DNA-binding</keyword>
<name>A0A2T8F565_9ACTN</name>
<protein>
    <recommendedName>
        <fullName evidence="7">RNA polymerase sigma factor 70 region 4 type 2 domain-containing protein</fullName>
    </recommendedName>
</protein>
<evidence type="ECO:0000256" key="2">
    <source>
        <dbReference type="ARBA" id="ARBA00023015"/>
    </source>
</evidence>
<keyword evidence="5" id="KW-0804">Transcription</keyword>
<dbReference type="InterPro" id="IPR013324">
    <property type="entry name" value="RNA_pol_sigma_r3/r4-like"/>
</dbReference>
<accession>A0A2T8F565</accession>
<dbReference type="InterPro" id="IPR013249">
    <property type="entry name" value="RNA_pol_sigma70_r4_t2"/>
</dbReference>
<dbReference type="CDD" id="cd06171">
    <property type="entry name" value="Sigma70_r4"/>
    <property type="match status" value="1"/>
</dbReference>
<dbReference type="SUPFAM" id="SSF88659">
    <property type="entry name" value="Sigma3 and sigma4 domains of RNA polymerase sigma factors"/>
    <property type="match status" value="1"/>
</dbReference>
<evidence type="ECO:0000256" key="6">
    <source>
        <dbReference type="SAM" id="MobiDB-lite"/>
    </source>
</evidence>
<evidence type="ECO:0000256" key="1">
    <source>
        <dbReference type="ARBA" id="ARBA00010641"/>
    </source>
</evidence>
<dbReference type="PANTHER" id="PTHR43133:SF50">
    <property type="entry name" value="ECF RNA POLYMERASE SIGMA FACTOR SIGM"/>
    <property type="match status" value="1"/>
</dbReference>
<dbReference type="Pfam" id="PF08281">
    <property type="entry name" value="Sigma70_r4_2"/>
    <property type="match status" value="1"/>
</dbReference>
<organism evidence="8 9">
    <name type="scientific">Nocardioides gansuensis</name>
    <dbReference type="NCBI Taxonomy" id="2138300"/>
    <lineage>
        <taxon>Bacteria</taxon>
        <taxon>Bacillati</taxon>
        <taxon>Actinomycetota</taxon>
        <taxon>Actinomycetes</taxon>
        <taxon>Propionibacteriales</taxon>
        <taxon>Nocardioidaceae</taxon>
        <taxon>Nocardioides</taxon>
    </lineage>
</organism>
<reference evidence="8 9" key="1">
    <citation type="submission" date="2018-04" db="EMBL/GenBank/DDBJ databases">
        <title>Genome of Nocardioides gansuensis WSJ-1.</title>
        <authorList>
            <person name="Wu S."/>
            <person name="Wang G."/>
        </authorList>
    </citation>
    <scope>NUCLEOTIDE SEQUENCE [LARGE SCALE GENOMIC DNA]</scope>
    <source>
        <strain evidence="8 9">WSJ-1</strain>
    </source>
</reference>